<dbReference type="Pfam" id="PF04214">
    <property type="entry name" value="DUF411"/>
    <property type="match status" value="1"/>
</dbReference>
<accession>A0A5M3PMZ9</accession>
<protein>
    <submittedName>
        <fullName evidence="2">CopG family transcriptional regulator</fullName>
    </submittedName>
</protein>
<keyword evidence="3" id="KW-1185">Reference proteome</keyword>
<keyword evidence="1" id="KW-0732">Signal</keyword>
<evidence type="ECO:0000313" key="2">
    <source>
        <dbReference type="EMBL" id="GBO84265.1"/>
    </source>
</evidence>
<feature type="chain" id="PRO_5024282924" evidence="1">
    <location>
        <begin position="34"/>
        <end position="160"/>
    </location>
</feature>
<gene>
    <name evidence="2" type="ORF">MS5N3_17160</name>
</gene>
<dbReference type="Proteomes" id="UP000340077">
    <property type="component" value="Unassembled WGS sequence"/>
</dbReference>
<reference evidence="2 3" key="1">
    <citation type="journal article" date="2019" name="J. Gen. Appl. Microbiol.">
        <title>Aerobic degradation of cis-dichloroethene by the marine bacterium Marinobacter salsuginis strain 5N-3.</title>
        <authorList>
            <person name="Inoue Y."/>
            <person name="Fukunaga Y."/>
            <person name="Katsumata H."/>
            <person name="Ohji S."/>
            <person name="Hosoyama A."/>
            <person name="Mori K."/>
            <person name="Ando K."/>
        </authorList>
    </citation>
    <scope>NUCLEOTIDE SEQUENCE [LARGE SCALE GENOMIC DNA]</scope>
    <source>
        <strain evidence="2 3">5N-3</strain>
    </source>
</reference>
<organism evidence="2 3">
    <name type="scientific">Marinobacter salsuginis</name>
    <dbReference type="NCBI Taxonomy" id="418719"/>
    <lineage>
        <taxon>Bacteria</taxon>
        <taxon>Pseudomonadati</taxon>
        <taxon>Pseudomonadota</taxon>
        <taxon>Gammaproteobacteria</taxon>
        <taxon>Pseudomonadales</taxon>
        <taxon>Marinobacteraceae</taxon>
        <taxon>Marinobacter</taxon>
    </lineage>
</organism>
<feature type="signal peptide" evidence="1">
    <location>
        <begin position="1"/>
        <end position="33"/>
    </location>
</feature>
<evidence type="ECO:0000256" key="1">
    <source>
        <dbReference type="SAM" id="SignalP"/>
    </source>
</evidence>
<dbReference type="InterPro" id="IPR007332">
    <property type="entry name" value="DUF411"/>
</dbReference>
<dbReference type="AlphaFoldDB" id="A0A5M3PMZ9"/>
<name>A0A5M3PMZ9_9GAMM</name>
<evidence type="ECO:0000313" key="3">
    <source>
        <dbReference type="Proteomes" id="UP000340077"/>
    </source>
</evidence>
<dbReference type="EMBL" id="BGZH01000001">
    <property type="protein sequence ID" value="GBO84265.1"/>
    <property type="molecule type" value="Genomic_DNA"/>
</dbReference>
<sequence length="160" mass="17036">MNINITTEVLAMKKHTLAFGLMAALGFSTTTVAAGAAQSIHVYKSPTCGCCEDWIDHLEANGFEVEATNTNDMGRIKADAGLLAGLGSCHTAFVGDYVIEGHVPADDIKRLISEAPQATGLSVPGMPIGSPGMEMGERKDHYKVILFNEAGQTRIFSQHN</sequence>
<comment type="caution">
    <text evidence="2">The sequence shown here is derived from an EMBL/GenBank/DDBJ whole genome shotgun (WGS) entry which is preliminary data.</text>
</comment>
<proteinExistence type="predicted"/>